<evidence type="ECO:0000313" key="5">
    <source>
        <dbReference type="Proteomes" id="UP001187315"/>
    </source>
</evidence>
<reference evidence="4" key="1">
    <citation type="submission" date="2023-08" db="EMBL/GenBank/DDBJ databases">
        <title>Pelteobagrus vachellii genome.</title>
        <authorList>
            <person name="Liu H."/>
        </authorList>
    </citation>
    <scope>NUCLEOTIDE SEQUENCE</scope>
    <source>
        <strain evidence="4">PRFRI_2022a</strain>
        <tissue evidence="4">Muscle</tissue>
    </source>
</reference>
<name>A0AA88S7D0_TACVA</name>
<gene>
    <name evidence="4" type="ORF">Q7C36_017812</name>
</gene>
<keyword evidence="2" id="KW-1133">Transmembrane helix</keyword>
<dbReference type="Proteomes" id="UP001187315">
    <property type="component" value="Unassembled WGS sequence"/>
</dbReference>
<evidence type="ECO:0000256" key="1">
    <source>
        <dbReference type="SAM" id="MobiDB-lite"/>
    </source>
</evidence>
<proteinExistence type="predicted"/>
<dbReference type="AlphaFoldDB" id="A0AA88S7D0"/>
<feature type="region of interest" description="Disordered" evidence="1">
    <location>
        <begin position="158"/>
        <end position="190"/>
    </location>
</feature>
<feature type="chain" id="PRO_5041648800" evidence="3">
    <location>
        <begin position="25"/>
        <end position="247"/>
    </location>
</feature>
<evidence type="ECO:0000313" key="4">
    <source>
        <dbReference type="EMBL" id="KAK2829822.1"/>
    </source>
</evidence>
<keyword evidence="2" id="KW-0472">Membrane</keyword>
<feature type="signal peptide" evidence="3">
    <location>
        <begin position="1"/>
        <end position="24"/>
    </location>
</feature>
<comment type="caution">
    <text evidence="4">The sequence shown here is derived from an EMBL/GenBank/DDBJ whole genome shotgun (WGS) entry which is preliminary data.</text>
</comment>
<dbReference type="EMBL" id="JAVHJS010000018">
    <property type="protein sequence ID" value="KAK2829822.1"/>
    <property type="molecule type" value="Genomic_DNA"/>
</dbReference>
<keyword evidence="2" id="KW-0812">Transmembrane</keyword>
<protein>
    <submittedName>
        <fullName evidence="4">Uncharacterized protein</fullName>
    </submittedName>
</protein>
<evidence type="ECO:0000256" key="3">
    <source>
        <dbReference type="SAM" id="SignalP"/>
    </source>
</evidence>
<feature type="compositionally biased region" description="Low complexity" evidence="1">
    <location>
        <begin position="159"/>
        <end position="182"/>
    </location>
</feature>
<feature type="transmembrane region" description="Helical" evidence="2">
    <location>
        <begin position="201"/>
        <end position="224"/>
    </location>
</feature>
<keyword evidence="3" id="KW-0732">Signal</keyword>
<organism evidence="4 5">
    <name type="scientific">Tachysurus vachellii</name>
    <name type="common">Darkbarbel catfish</name>
    <name type="synonym">Pelteobagrus vachellii</name>
    <dbReference type="NCBI Taxonomy" id="175792"/>
    <lineage>
        <taxon>Eukaryota</taxon>
        <taxon>Metazoa</taxon>
        <taxon>Chordata</taxon>
        <taxon>Craniata</taxon>
        <taxon>Vertebrata</taxon>
        <taxon>Euteleostomi</taxon>
        <taxon>Actinopterygii</taxon>
        <taxon>Neopterygii</taxon>
        <taxon>Teleostei</taxon>
        <taxon>Ostariophysi</taxon>
        <taxon>Siluriformes</taxon>
        <taxon>Bagridae</taxon>
        <taxon>Tachysurus</taxon>
    </lineage>
</organism>
<accession>A0AA88S7D0</accession>
<keyword evidence="5" id="KW-1185">Reference proteome</keyword>
<sequence length="247" mass="27358">MKGKLRTFWTVMAGVFLTARVCDAGCIKHSFKEHITKNLLVDHWFQMKNFTPTGKEVTEQHEFLSVLNTICSSLIINKEFIISDPLKGGSQARVMWTYIQMVKALVNGSKNWTENDTIQFCSNSCSESYGISFINTTQFEKIYKKVCVQSGTLPECPPSLSTTTATSQKSTNTSESEQQTSSGDGNTSELSKTRDVLKSGLIVSAVVSIIAVIIIITVIIVVFFKCSNNNNQEQNNERPEEGTSSVV</sequence>
<evidence type="ECO:0000256" key="2">
    <source>
        <dbReference type="SAM" id="Phobius"/>
    </source>
</evidence>